<comment type="caution">
    <text evidence="1">The sequence shown here is derived from an EMBL/GenBank/DDBJ whole genome shotgun (WGS) entry which is preliminary data.</text>
</comment>
<organism evidence="1 2">
    <name type="scientific">Pieris macdunnoughi</name>
    <dbReference type="NCBI Taxonomy" id="345717"/>
    <lineage>
        <taxon>Eukaryota</taxon>
        <taxon>Metazoa</taxon>
        <taxon>Ecdysozoa</taxon>
        <taxon>Arthropoda</taxon>
        <taxon>Hexapoda</taxon>
        <taxon>Insecta</taxon>
        <taxon>Pterygota</taxon>
        <taxon>Neoptera</taxon>
        <taxon>Endopterygota</taxon>
        <taxon>Lepidoptera</taxon>
        <taxon>Glossata</taxon>
        <taxon>Ditrysia</taxon>
        <taxon>Papilionoidea</taxon>
        <taxon>Pieridae</taxon>
        <taxon>Pierinae</taxon>
        <taxon>Pieris</taxon>
    </lineage>
</organism>
<accession>A0A821R3I6</accession>
<keyword evidence="2" id="KW-1185">Reference proteome</keyword>
<dbReference type="AlphaFoldDB" id="A0A821R3I6"/>
<evidence type="ECO:0000313" key="1">
    <source>
        <dbReference type="EMBL" id="CAF4836212.1"/>
    </source>
</evidence>
<protein>
    <submittedName>
        <fullName evidence="1">Uncharacterized protein</fullName>
    </submittedName>
</protein>
<name>A0A821R3I6_9NEOP</name>
<evidence type="ECO:0000313" key="2">
    <source>
        <dbReference type="Proteomes" id="UP000663880"/>
    </source>
</evidence>
<sequence length="113" mass="12227">MTKPAFPLDLIPQLINCSKTVREQNHFEFVVYGGAQTLCRDPNEMASKDVQTAVSSKYETISNHDGFVDEDEIAVMVAKADVETGNANARPAVAPPTRASRVPLIGKPAWGAL</sequence>
<dbReference type="EMBL" id="CAJOBZ010000012">
    <property type="protein sequence ID" value="CAF4836212.1"/>
    <property type="molecule type" value="Genomic_DNA"/>
</dbReference>
<reference evidence="1" key="1">
    <citation type="submission" date="2021-02" db="EMBL/GenBank/DDBJ databases">
        <authorList>
            <person name="Steward A R."/>
        </authorList>
    </citation>
    <scope>NUCLEOTIDE SEQUENCE</scope>
</reference>
<gene>
    <name evidence="1" type="ORF">PMACD_LOCUS5711</name>
</gene>
<proteinExistence type="predicted"/>
<dbReference type="Proteomes" id="UP000663880">
    <property type="component" value="Unassembled WGS sequence"/>
</dbReference>